<dbReference type="Gene3D" id="3.40.50.12780">
    <property type="entry name" value="N-terminal domain of ligase-like"/>
    <property type="match status" value="1"/>
</dbReference>
<accession>A0A6J7ENS3</accession>
<dbReference type="PROSITE" id="PS00455">
    <property type="entry name" value="AMP_BINDING"/>
    <property type="match status" value="1"/>
</dbReference>
<evidence type="ECO:0000313" key="3">
    <source>
        <dbReference type="EMBL" id="CAB4882834.1"/>
    </source>
</evidence>
<dbReference type="InterPro" id="IPR042099">
    <property type="entry name" value="ANL_N_sf"/>
</dbReference>
<dbReference type="PANTHER" id="PTHR43767:SF1">
    <property type="entry name" value="NONRIBOSOMAL PEPTIDE SYNTHASE PES1 (EUROFUNG)-RELATED"/>
    <property type="match status" value="1"/>
</dbReference>
<sequence length="584" mass="63813">MGEKTLSIGEATDQLTSAGGRFELSTALVRGQETKVWKYAPESLRVVLEASLAHGDQDFLVYEDERITFTEHFRMAATFAHRLSAIGVVKGDRVAIVMRNLPEWIIAFWGAASLGAVVVPINAWWTGEELTYGLNDSGAKVAVVDQERVERLLPFCDQLTKLGHIIVASEDRSDSFQKEKFPAEKTFLSFASFLGEVENDAVLPEVEIDPDDLATIFYTSGTTGRPKGAVGTHRNTCSNLMNLFFIGTRSTLRFGTGNTENGESIQNSYLLSVPLFHATGCHAVLIVNTMAGGKLVMMHHFNPERALELIEREKITTFGGVPTMVMQVLDSPKFASTDISSVRSVSYGGAPAPPDLVRRITEAFPIGQPGNGYGMTETSAATAMNTGPDYVARPDSVGTAVPVADVAIVPEDFDGLDPDPSRPIGPDVTGELWIKGPHVVQGYWNRPKETEAVFTNGWVHTGDVARIDDEGFIYIVDRAKDMIIRGGENIYSVEVESALFEHQAISDCAVIGIPHEVLGEEVGVVLTLRSGCSVTAEELTRHVKERLAAYNVPTHFYFRDEPLPRNPAGKVLKRQLRDEVLATS</sequence>
<evidence type="ECO:0000259" key="2">
    <source>
        <dbReference type="Pfam" id="PF13193"/>
    </source>
</evidence>
<dbReference type="Gene3D" id="3.30.300.30">
    <property type="match status" value="1"/>
</dbReference>
<dbReference type="InterPro" id="IPR020845">
    <property type="entry name" value="AMP-binding_CS"/>
</dbReference>
<dbReference type="InterPro" id="IPR000873">
    <property type="entry name" value="AMP-dep_synth/lig_dom"/>
</dbReference>
<dbReference type="InterPro" id="IPR050237">
    <property type="entry name" value="ATP-dep_AMP-bd_enzyme"/>
</dbReference>
<dbReference type="InterPro" id="IPR045851">
    <property type="entry name" value="AMP-bd_C_sf"/>
</dbReference>
<feature type="domain" description="AMP-dependent synthetase/ligase" evidence="1">
    <location>
        <begin position="53"/>
        <end position="444"/>
    </location>
</feature>
<proteinExistence type="predicted"/>
<evidence type="ECO:0000259" key="1">
    <source>
        <dbReference type="Pfam" id="PF00501"/>
    </source>
</evidence>
<organism evidence="3">
    <name type="scientific">freshwater metagenome</name>
    <dbReference type="NCBI Taxonomy" id="449393"/>
    <lineage>
        <taxon>unclassified sequences</taxon>
        <taxon>metagenomes</taxon>
        <taxon>ecological metagenomes</taxon>
    </lineage>
</organism>
<gene>
    <name evidence="3" type="ORF">UFOPK3427_01671</name>
</gene>
<feature type="domain" description="AMP-binding enzyme C-terminal" evidence="2">
    <location>
        <begin position="494"/>
        <end position="570"/>
    </location>
</feature>
<dbReference type="AlphaFoldDB" id="A0A6J7ENS3"/>
<dbReference type="PANTHER" id="PTHR43767">
    <property type="entry name" value="LONG-CHAIN-FATTY-ACID--COA LIGASE"/>
    <property type="match status" value="1"/>
</dbReference>
<dbReference type="EMBL" id="CAFBLT010000003">
    <property type="protein sequence ID" value="CAB4882834.1"/>
    <property type="molecule type" value="Genomic_DNA"/>
</dbReference>
<reference evidence="3" key="1">
    <citation type="submission" date="2020-05" db="EMBL/GenBank/DDBJ databases">
        <authorList>
            <person name="Chiriac C."/>
            <person name="Salcher M."/>
            <person name="Ghai R."/>
            <person name="Kavagutti S V."/>
        </authorList>
    </citation>
    <scope>NUCLEOTIDE SEQUENCE</scope>
</reference>
<dbReference type="Pfam" id="PF00501">
    <property type="entry name" value="AMP-binding"/>
    <property type="match status" value="1"/>
</dbReference>
<name>A0A6J7ENS3_9ZZZZ</name>
<protein>
    <submittedName>
        <fullName evidence="3">Unannotated protein</fullName>
    </submittedName>
</protein>
<dbReference type="SUPFAM" id="SSF56801">
    <property type="entry name" value="Acetyl-CoA synthetase-like"/>
    <property type="match status" value="1"/>
</dbReference>
<dbReference type="Pfam" id="PF13193">
    <property type="entry name" value="AMP-binding_C"/>
    <property type="match status" value="1"/>
</dbReference>
<dbReference type="GO" id="GO:0016878">
    <property type="term" value="F:acid-thiol ligase activity"/>
    <property type="evidence" value="ECO:0007669"/>
    <property type="project" value="UniProtKB-ARBA"/>
</dbReference>
<dbReference type="InterPro" id="IPR025110">
    <property type="entry name" value="AMP-bd_C"/>
</dbReference>